<organism evidence="1 2">
    <name type="scientific">Candidatus Nitrospira allomarina</name>
    <dbReference type="NCBI Taxonomy" id="3020900"/>
    <lineage>
        <taxon>Bacteria</taxon>
        <taxon>Pseudomonadati</taxon>
        <taxon>Nitrospirota</taxon>
        <taxon>Nitrospiria</taxon>
        <taxon>Nitrospirales</taxon>
        <taxon>Nitrospiraceae</taxon>
        <taxon>Nitrospira</taxon>
    </lineage>
</organism>
<keyword evidence="2" id="KW-1185">Reference proteome</keyword>
<sequence length="102" mass="12323">MAMIVCRYFSNVYPVETLRNLLFKVSNPSELNDPFENSAYFRKPEEKEWEYYLKQDSTIEEYYIFAHRQFGITKEEFLEKWEGSVRQNVQTGLMQTDEASWI</sequence>
<evidence type="ECO:0000313" key="1">
    <source>
        <dbReference type="EMBL" id="WNM58783.1"/>
    </source>
</evidence>
<dbReference type="Proteomes" id="UP001302719">
    <property type="component" value="Chromosome"/>
</dbReference>
<dbReference type="EMBL" id="CP116967">
    <property type="protein sequence ID" value="WNM58783.1"/>
    <property type="molecule type" value="Genomic_DNA"/>
</dbReference>
<proteinExistence type="predicted"/>
<reference evidence="1 2" key="1">
    <citation type="submission" date="2023-01" db="EMBL/GenBank/DDBJ databases">
        <title>Cultivation and genomic characterization of new, ubiquitous marine nitrite-oxidizing bacteria from the Nitrospirales.</title>
        <authorList>
            <person name="Mueller A.J."/>
            <person name="Daebeler A."/>
            <person name="Herbold C.W."/>
            <person name="Kirkegaard R.H."/>
            <person name="Daims H."/>
        </authorList>
    </citation>
    <scope>NUCLEOTIDE SEQUENCE [LARGE SCALE GENOMIC DNA]</scope>
    <source>
        <strain evidence="1 2">VA</strain>
    </source>
</reference>
<dbReference type="KEGG" id="nall:PP769_03165"/>
<gene>
    <name evidence="1" type="ORF">PP769_03165</name>
</gene>
<accession>A0AA96JSY0</accession>
<dbReference type="AlphaFoldDB" id="A0AA96JSY0"/>
<protein>
    <submittedName>
        <fullName evidence="1">Uncharacterized protein</fullName>
    </submittedName>
</protein>
<dbReference type="RefSeq" id="WP_312645045.1">
    <property type="nucleotide sequence ID" value="NZ_CP116967.1"/>
</dbReference>
<evidence type="ECO:0000313" key="2">
    <source>
        <dbReference type="Proteomes" id="UP001302719"/>
    </source>
</evidence>
<name>A0AA96JSY0_9BACT</name>